<protein>
    <submittedName>
        <fullName evidence="1">Uncharacterized protein</fullName>
    </submittedName>
</protein>
<reference evidence="1" key="2">
    <citation type="journal article" date="2024" name="Antonie Van Leeuwenhoek">
        <title>Roseihalotalea indica gen. nov., sp. nov., a halophilic Bacteroidetes from mesopelagic Southwest Indian Ocean with higher carbohydrate metabolic potential.</title>
        <authorList>
            <person name="Chen B."/>
            <person name="Zhang M."/>
            <person name="Lin D."/>
            <person name="Ye J."/>
            <person name="Tang K."/>
        </authorList>
    </citation>
    <scope>NUCLEOTIDE SEQUENCE</scope>
    <source>
        <strain evidence="1">TK19036</strain>
    </source>
</reference>
<gene>
    <name evidence="1" type="ORF">K4G66_18850</name>
</gene>
<dbReference type="AlphaFoldDB" id="A0AA49GNQ2"/>
<evidence type="ECO:0000313" key="1">
    <source>
        <dbReference type="EMBL" id="WKN34439.1"/>
    </source>
</evidence>
<sequence length="127" mass="15135">MEKTIEVKSDMRVKELLSVLQMIEDAKCHVIQRIDSVNYGEGYEIRIYGVRGRIYDDDRSDEARQDKDFISKRISWEEAMNRAAEKMKENVWLKIEIDRWSESKAEVQANVVRSIRDYLRKNEYNVA</sequence>
<accession>A0AA49GNQ2</accession>
<organism evidence="1">
    <name type="scientific">Roseihalotalea indica</name>
    <dbReference type="NCBI Taxonomy" id="2867963"/>
    <lineage>
        <taxon>Bacteria</taxon>
        <taxon>Pseudomonadati</taxon>
        <taxon>Bacteroidota</taxon>
        <taxon>Cytophagia</taxon>
        <taxon>Cytophagales</taxon>
        <taxon>Catalimonadaceae</taxon>
        <taxon>Roseihalotalea</taxon>
    </lineage>
</organism>
<proteinExistence type="predicted"/>
<reference evidence="1" key="1">
    <citation type="journal article" date="2023" name="Comput. Struct. Biotechnol. J.">
        <title>Discovery of a novel marine Bacteroidetes with a rich repertoire of carbohydrate-active enzymes.</title>
        <authorList>
            <person name="Chen B."/>
            <person name="Liu G."/>
            <person name="Chen Q."/>
            <person name="Wang H."/>
            <person name="Liu L."/>
            <person name="Tang K."/>
        </authorList>
    </citation>
    <scope>NUCLEOTIDE SEQUENCE</scope>
    <source>
        <strain evidence="1">TK19036</strain>
    </source>
</reference>
<dbReference type="EMBL" id="CP120682">
    <property type="protein sequence ID" value="WKN34439.1"/>
    <property type="molecule type" value="Genomic_DNA"/>
</dbReference>
<name>A0AA49GNQ2_9BACT</name>